<sequence length="98" mass="11227">MNYNNVARILTRNVGASMRRYSVKPAIGFQRQCLFSTQTAQRMDPSVATEKRYESESAISNLEQPTEYAMYVQDARDDLNSPNWGSEQIKNDSAEWQA</sequence>
<dbReference type="AlphaFoldDB" id="A0AAF0ATL0"/>
<proteinExistence type="predicted"/>
<accession>A0AAF0ATL0</accession>
<dbReference type="EMBL" id="CP115611">
    <property type="protein sequence ID" value="WBW70742.1"/>
    <property type="molecule type" value="Genomic_DNA"/>
</dbReference>
<feature type="region of interest" description="Disordered" evidence="1">
    <location>
        <begin position="79"/>
        <end position="98"/>
    </location>
</feature>
<dbReference type="RefSeq" id="XP_056034985.1">
    <property type="nucleotide sequence ID" value="XM_056179242.1"/>
</dbReference>
<evidence type="ECO:0000313" key="3">
    <source>
        <dbReference type="Proteomes" id="UP001212411"/>
    </source>
</evidence>
<evidence type="ECO:0000256" key="1">
    <source>
        <dbReference type="SAM" id="MobiDB-lite"/>
    </source>
</evidence>
<gene>
    <name evidence="2" type="ORF">SOMG_00448</name>
</gene>
<organism evidence="2 3">
    <name type="scientific">Schizosaccharomyces osmophilus</name>
    <dbReference type="NCBI Taxonomy" id="2545709"/>
    <lineage>
        <taxon>Eukaryota</taxon>
        <taxon>Fungi</taxon>
        <taxon>Dikarya</taxon>
        <taxon>Ascomycota</taxon>
        <taxon>Taphrinomycotina</taxon>
        <taxon>Schizosaccharomycetes</taxon>
        <taxon>Schizosaccharomycetales</taxon>
        <taxon>Schizosaccharomycetaceae</taxon>
        <taxon>Schizosaccharomyces</taxon>
    </lineage>
</organism>
<dbReference type="Proteomes" id="UP001212411">
    <property type="component" value="Chromosome 1"/>
</dbReference>
<name>A0AAF0ATL0_9SCHI</name>
<protein>
    <submittedName>
        <fullName evidence="2">Stress responsive orphan 1</fullName>
    </submittedName>
</protein>
<feature type="compositionally biased region" description="Basic and acidic residues" evidence="1">
    <location>
        <begin position="89"/>
        <end position="98"/>
    </location>
</feature>
<evidence type="ECO:0000313" key="2">
    <source>
        <dbReference type="EMBL" id="WBW70742.1"/>
    </source>
</evidence>
<reference evidence="2 3" key="1">
    <citation type="journal article" date="2023" name="G3 (Bethesda)">
        <title>A high-quality reference genome for the fission yeast Schizosaccharomyces osmophilus.</title>
        <authorList>
            <person name="Jia G.S."/>
            <person name="Zhang W.C."/>
            <person name="Liang Y."/>
            <person name="Liu X.H."/>
            <person name="Rhind N."/>
            <person name="Pidoux A."/>
            <person name="Brysch-Herzberg M."/>
            <person name="Du L.L."/>
        </authorList>
    </citation>
    <scope>NUCLEOTIDE SEQUENCE [LARGE SCALE GENOMIC DNA]</scope>
    <source>
        <strain evidence="2 3">CBS 15793</strain>
    </source>
</reference>
<dbReference type="KEGG" id="som:SOMG_00448"/>
<dbReference type="GeneID" id="80873931"/>
<keyword evidence="3" id="KW-1185">Reference proteome</keyword>